<accession>A0A3M9M8Y2</accession>
<evidence type="ECO:0000313" key="3">
    <source>
        <dbReference type="Proteomes" id="UP000272117"/>
    </source>
</evidence>
<protein>
    <submittedName>
        <fullName evidence="2">Uncharacterized protein</fullName>
    </submittedName>
</protein>
<reference evidence="2 3" key="1">
    <citation type="submission" date="2018-11" db="EMBL/GenBank/DDBJ databases">
        <title>Rufibacter latericius sp. nov., isolated from water in Baiyang Lake.</title>
        <authorList>
            <person name="Yang Y."/>
        </authorList>
    </citation>
    <scope>NUCLEOTIDE SEQUENCE [LARGE SCALE GENOMIC DNA]</scope>
    <source>
        <strain evidence="2 3">R-22-1c-1</strain>
    </source>
</reference>
<dbReference type="AlphaFoldDB" id="A0A3M9M8Y2"/>
<keyword evidence="3" id="KW-1185">Reference proteome</keyword>
<proteinExistence type="predicted"/>
<comment type="caution">
    <text evidence="2">The sequence shown here is derived from an EMBL/GenBank/DDBJ whole genome shotgun (WGS) entry which is preliminary data.</text>
</comment>
<sequence length="82" mass="9165">MPVMDGFGFLTDLARSPGHLPPKVILLTSSENPKDLEKTGSFAIGAVLRNPSWQRHWRRSSEGSPGQKVALPENRATQVRWR</sequence>
<dbReference type="EMBL" id="RJJD01000023">
    <property type="protein sequence ID" value="RNI22019.1"/>
    <property type="molecule type" value="Genomic_DNA"/>
</dbReference>
<gene>
    <name evidence="2" type="ORF">EFB08_23080</name>
</gene>
<feature type="region of interest" description="Disordered" evidence="1">
    <location>
        <begin position="56"/>
        <end position="82"/>
    </location>
</feature>
<evidence type="ECO:0000313" key="2">
    <source>
        <dbReference type="EMBL" id="RNI22019.1"/>
    </source>
</evidence>
<dbReference type="Proteomes" id="UP000272117">
    <property type="component" value="Unassembled WGS sequence"/>
</dbReference>
<organism evidence="2 3">
    <name type="scientific">Rufibacter latericius</name>
    <dbReference type="NCBI Taxonomy" id="2487040"/>
    <lineage>
        <taxon>Bacteria</taxon>
        <taxon>Pseudomonadati</taxon>
        <taxon>Bacteroidota</taxon>
        <taxon>Cytophagia</taxon>
        <taxon>Cytophagales</taxon>
        <taxon>Hymenobacteraceae</taxon>
        <taxon>Rufibacter</taxon>
    </lineage>
</organism>
<dbReference type="RefSeq" id="WP_123129343.1">
    <property type="nucleotide sequence ID" value="NZ_RJJD01000023.1"/>
</dbReference>
<evidence type="ECO:0000256" key="1">
    <source>
        <dbReference type="SAM" id="MobiDB-lite"/>
    </source>
</evidence>
<name>A0A3M9M8Y2_9BACT</name>